<proteinExistence type="predicted"/>
<feature type="domain" description="Baseplate protein J-like barrel" evidence="2">
    <location>
        <begin position="189"/>
        <end position="266"/>
    </location>
</feature>
<dbReference type="AlphaFoldDB" id="A0A4R1CF75"/>
<evidence type="ECO:0000313" key="3">
    <source>
        <dbReference type="EMBL" id="TCJ28945.1"/>
    </source>
</evidence>
<gene>
    <name evidence="3" type="ORF">EPD65_07190</name>
</gene>
<protein>
    <recommendedName>
        <fullName evidence="2">Baseplate protein J-like barrel domain-containing protein</fullName>
    </recommendedName>
</protein>
<feature type="region of interest" description="Disordered" evidence="1">
    <location>
        <begin position="364"/>
        <end position="384"/>
    </location>
</feature>
<dbReference type="OrthoDB" id="8617324at2"/>
<accession>A0A4R1CF75</accession>
<name>A0A4R1CF75_9ACTN</name>
<sequence>MSFAAEPFGTFVEDLLANLTGGTSRVRFLFVPAERPFRLAEHERVQPGTVRVHGLVDGSFAEFVRGTDFRVEVDGTITWAGDATDFKPAAARLPDEGTDVWVGFDRVPGDSPPLLNDRNPGSVLRTLAESFAREFAVLSQQLELVYDAAFVDTATGRDLDQVAALVGVVRRGATHARGEVALRRTTPAPADITVPAGTLVSTSEAPRVTVETTETVTLRRGAFSVGAPVRSQVSGPAGVAPREALSVLHRPIFGIDQVLNPDQLTVGGGSETDDELRGRVRRALETSGRSTVGALRGALASIDGIREQDVLVQEDHLNSPGLVHLTVSAKIDDATALLASQLLEEYRPAGVRIAHNLPDPALPLPTLAEATGGGGDGDPAPAGVVPPDHVFDPVVAEVVVTPASLQLTEDQRARLTADVQAAVHAVVDEVGAGEVLVYNRIVAAVMLVDGVLDAVVEIGFQSTAGPVDLTRYNLRPNAGRRPSLADADLTVTLRGDRVVLDVSVEVERGPLTSGIETSDALETIRKDISARLKQAFALSPSQLDQAHLLGMLPADDRYTVESISWTFELTDEGLVVQQSNVPLTLDPGQVVTLRSVRVSEPAGMTS</sequence>
<dbReference type="InterPro" id="IPR006949">
    <property type="entry name" value="Barrel_Baseplate_J-like"/>
</dbReference>
<evidence type="ECO:0000256" key="1">
    <source>
        <dbReference type="SAM" id="MobiDB-lite"/>
    </source>
</evidence>
<evidence type="ECO:0000259" key="2">
    <source>
        <dbReference type="Pfam" id="PF04865"/>
    </source>
</evidence>
<reference evidence="3 4" key="1">
    <citation type="submission" date="2019-03" db="EMBL/GenBank/DDBJ databases">
        <authorList>
            <person name="Kim M.K.M."/>
        </authorList>
    </citation>
    <scope>NUCLEOTIDE SEQUENCE [LARGE SCALE GENOMIC DNA]</scope>
    <source>
        <strain evidence="3 4">18JY15-6</strain>
    </source>
</reference>
<organism evidence="3 4">
    <name type="scientific">Nocardioides jejuensis</name>
    <dbReference type="NCBI Taxonomy" id="2502782"/>
    <lineage>
        <taxon>Bacteria</taxon>
        <taxon>Bacillati</taxon>
        <taxon>Actinomycetota</taxon>
        <taxon>Actinomycetes</taxon>
        <taxon>Propionibacteriales</taxon>
        <taxon>Nocardioidaceae</taxon>
        <taxon>Nocardioides</taxon>
    </lineage>
</organism>
<comment type="caution">
    <text evidence="3">The sequence shown here is derived from an EMBL/GenBank/DDBJ whole genome shotgun (WGS) entry which is preliminary data.</text>
</comment>
<dbReference type="InterPro" id="IPR052399">
    <property type="entry name" value="Phage_Baseplate_Assmbl_Protein"/>
</dbReference>
<dbReference type="EMBL" id="SJZJ01000009">
    <property type="protein sequence ID" value="TCJ28945.1"/>
    <property type="molecule type" value="Genomic_DNA"/>
</dbReference>
<dbReference type="Proteomes" id="UP000295453">
    <property type="component" value="Unassembled WGS sequence"/>
</dbReference>
<dbReference type="PANTHER" id="PTHR37829">
    <property type="entry name" value="PHAGE-LIKE ELEMENT PBSX PROTEIN XKDT"/>
    <property type="match status" value="1"/>
</dbReference>
<dbReference type="RefSeq" id="WP_131582643.1">
    <property type="nucleotide sequence ID" value="NZ_SJZJ01000009.1"/>
</dbReference>
<keyword evidence="4" id="KW-1185">Reference proteome</keyword>
<dbReference type="PANTHER" id="PTHR37829:SF3">
    <property type="entry name" value="PROTEIN JAYE-RELATED"/>
    <property type="match status" value="1"/>
</dbReference>
<evidence type="ECO:0000313" key="4">
    <source>
        <dbReference type="Proteomes" id="UP000295453"/>
    </source>
</evidence>
<dbReference type="Pfam" id="PF04865">
    <property type="entry name" value="Baseplate_J"/>
    <property type="match status" value="1"/>
</dbReference>